<evidence type="ECO:0000256" key="1">
    <source>
        <dbReference type="ARBA" id="ARBA00009986"/>
    </source>
</evidence>
<gene>
    <name evidence="4" type="ORF">N177_0655</name>
</gene>
<proteinExistence type="inferred from homology"/>
<evidence type="ECO:0000259" key="3">
    <source>
        <dbReference type="Pfam" id="PF00171"/>
    </source>
</evidence>
<dbReference type="Proteomes" id="UP000017819">
    <property type="component" value="Unassembled WGS sequence"/>
</dbReference>
<dbReference type="GO" id="GO:0009013">
    <property type="term" value="F:succinate-semialdehyde dehydrogenase [NAD(P)+] activity"/>
    <property type="evidence" value="ECO:0007669"/>
    <property type="project" value="UniProtKB-EC"/>
</dbReference>
<keyword evidence="2 4" id="KW-0560">Oxidoreductase</keyword>
<reference evidence="4 5" key="1">
    <citation type="journal article" date="2014" name="Genome Announc.">
        <title>Draft Genome Sequence of Lutibaculum baratangense Strain AMV1T, Isolated from a Mud Volcano in Andamans, India.</title>
        <authorList>
            <person name="Singh A."/>
            <person name="Sreenivas A."/>
            <person name="Sathyanarayana Reddy G."/>
            <person name="Pinnaka A.K."/>
            <person name="Shivaji S."/>
        </authorList>
    </citation>
    <scope>NUCLEOTIDE SEQUENCE [LARGE SCALE GENOMIC DNA]</scope>
    <source>
        <strain evidence="4 5">AMV1</strain>
    </source>
</reference>
<dbReference type="PANTHER" id="PTHR42991:SF1">
    <property type="entry name" value="ALDEHYDE DEHYDROGENASE"/>
    <property type="match status" value="1"/>
</dbReference>
<keyword evidence="5" id="KW-1185">Reference proteome</keyword>
<dbReference type="SUPFAM" id="SSF53720">
    <property type="entry name" value="ALDH-like"/>
    <property type="match status" value="1"/>
</dbReference>
<dbReference type="InterPro" id="IPR051020">
    <property type="entry name" value="ALDH-related_metabolic_enz"/>
</dbReference>
<dbReference type="InterPro" id="IPR016163">
    <property type="entry name" value="Ald_DH_C"/>
</dbReference>
<dbReference type="InterPro" id="IPR016161">
    <property type="entry name" value="Ald_DH/histidinol_DH"/>
</dbReference>
<dbReference type="InterPro" id="IPR016162">
    <property type="entry name" value="Ald_DH_N"/>
</dbReference>
<dbReference type="PANTHER" id="PTHR42991">
    <property type="entry name" value="ALDEHYDE DEHYDROGENASE"/>
    <property type="match status" value="1"/>
</dbReference>
<dbReference type="AlphaFoldDB" id="V4RLG1"/>
<comment type="caution">
    <text evidence="4">The sequence shown here is derived from an EMBL/GenBank/DDBJ whole genome shotgun (WGS) entry which is preliminary data.</text>
</comment>
<comment type="similarity">
    <text evidence="1">Belongs to the aldehyde dehydrogenase family.</text>
</comment>
<dbReference type="Gene3D" id="3.40.605.10">
    <property type="entry name" value="Aldehyde Dehydrogenase, Chain A, domain 1"/>
    <property type="match status" value="1"/>
</dbReference>
<dbReference type="EC" id="1.2.1.16" evidence="4"/>
<dbReference type="PATRIC" id="fig|631454.5.peg.645"/>
<sequence length="481" mass="50930">MKAGDRVSPEGDYQLLLDGAWWDGEGETVEVLDKYRLEPFATVRSASHAQVTAMVDAACAAFRRGAPVAYERGAVLERAAALVEERRTLFVRAMQAEAGFTFTDANGEVSRCVQTLKLSGEEARRLAGDIVPLEGAPGQAGRFAFTLRVPLGVVAAITPFNSPLNTVAHKVGPAFAAGNAVVLKPSSLTPVTACLLAESLVDAGLPQGFLSVLHGPGGVARHLIADERVSFFAFTGSTEVGLSIQRAAGLRRTQMELGSIAFSIVCDDADLERALPKIVGAGYRKAGQVCTSVQMLLVHDKVLAEMRDRLVPLVEALLYGDPHVEGTSVGPLISEREAARVEAWIGEAMAGGTTRLVGGARDRAVVPPTLLADIAPSMRVGCAEVFGPVVSLASFDTLDEAIDRVNATPYGLATGIFTNRLGDAFRAARQLQVGGVHVNETSSSRVDMMPYGGSKDSGFGREGPRYAIHEMTEERVVSVTV</sequence>
<dbReference type="eggNOG" id="COG1012">
    <property type="taxonomic scope" value="Bacteria"/>
</dbReference>
<accession>V4RLG1</accession>
<feature type="domain" description="Aldehyde dehydrogenase" evidence="3">
    <location>
        <begin position="21"/>
        <end position="477"/>
    </location>
</feature>
<dbReference type="InterPro" id="IPR015590">
    <property type="entry name" value="Aldehyde_DH_dom"/>
</dbReference>
<protein>
    <submittedName>
        <fullName evidence="4">Putative aldehyde dehydrogenase</fullName>
        <ecNumber evidence="4">1.2.1.16</ecNumber>
    </submittedName>
</protein>
<evidence type="ECO:0000313" key="5">
    <source>
        <dbReference type="Proteomes" id="UP000017819"/>
    </source>
</evidence>
<organism evidence="4 5">
    <name type="scientific">Lutibaculum baratangense AMV1</name>
    <dbReference type="NCBI Taxonomy" id="631454"/>
    <lineage>
        <taxon>Bacteria</taxon>
        <taxon>Pseudomonadati</taxon>
        <taxon>Pseudomonadota</taxon>
        <taxon>Alphaproteobacteria</taxon>
        <taxon>Hyphomicrobiales</taxon>
        <taxon>Tepidamorphaceae</taxon>
        <taxon>Lutibaculum</taxon>
    </lineage>
</organism>
<dbReference type="EMBL" id="AWXZ01000013">
    <property type="protein sequence ID" value="ESR26871.1"/>
    <property type="molecule type" value="Genomic_DNA"/>
</dbReference>
<evidence type="ECO:0000313" key="4">
    <source>
        <dbReference type="EMBL" id="ESR26871.1"/>
    </source>
</evidence>
<name>V4RLG1_9HYPH</name>
<evidence type="ECO:0000256" key="2">
    <source>
        <dbReference type="ARBA" id="ARBA00023002"/>
    </source>
</evidence>
<dbReference type="Gene3D" id="3.40.309.10">
    <property type="entry name" value="Aldehyde Dehydrogenase, Chain A, domain 2"/>
    <property type="match status" value="1"/>
</dbReference>
<dbReference type="STRING" id="631454.N177_0655"/>
<dbReference type="GO" id="GO:0008911">
    <property type="term" value="F:lactaldehyde dehydrogenase (NAD+) activity"/>
    <property type="evidence" value="ECO:0007669"/>
    <property type="project" value="TreeGrafter"/>
</dbReference>
<dbReference type="Pfam" id="PF00171">
    <property type="entry name" value="Aldedh"/>
    <property type="match status" value="1"/>
</dbReference>